<name>A0A4T0MHM3_9BASI</name>
<evidence type="ECO:0000259" key="6">
    <source>
        <dbReference type="Pfam" id="PF18564"/>
    </source>
</evidence>
<keyword evidence="2 7" id="KW-0378">Hydrolase</keyword>
<dbReference type="PANTHER" id="PTHR31308:SF5">
    <property type="entry name" value="ERGOSTERYL-BETA-GLUCOSIDASE"/>
    <property type="match status" value="1"/>
</dbReference>
<keyword evidence="3" id="KW-0326">Glycosidase</keyword>
<comment type="caution">
    <text evidence="7">The sequence shown here is derived from an EMBL/GenBank/DDBJ whole genome shotgun (WGS) entry which is preliminary data.</text>
</comment>
<dbReference type="Pfam" id="PF00227">
    <property type="entry name" value="Proteasome"/>
    <property type="match status" value="1"/>
</dbReference>
<dbReference type="SUPFAM" id="SSF51445">
    <property type="entry name" value="(Trans)glycosidases"/>
    <property type="match status" value="1"/>
</dbReference>
<dbReference type="InterPro" id="IPR001353">
    <property type="entry name" value="Proteasome_sua/b"/>
</dbReference>
<evidence type="ECO:0000256" key="2">
    <source>
        <dbReference type="ARBA" id="ARBA00022801"/>
    </source>
</evidence>
<reference evidence="7 8" key="1">
    <citation type="submission" date="2019-03" db="EMBL/GenBank/DDBJ databases">
        <title>Sequencing 25 genomes of Wallemia mellicola.</title>
        <authorList>
            <person name="Gostincar C."/>
        </authorList>
    </citation>
    <scope>NUCLEOTIDE SEQUENCE [LARGE SCALE GENOMIC DNA]</scope>
    <source>
        <strain evidence="7 8">EXF-6152</strain>
    </source>
</reference>
<dbReference type="InterPro" id="IPR052066">
    <property type="entry name" value="Glycosphingolipid_Hydrolases"/>
</dbReference>
<dbReference type="GO" id="GO:0051603">
    <property type="term" value="P:proteolysis involved in protein catabolic process"/>
    <property type="evidence" value="ECO:0007669"/>
    <property type="project" value="InterPro"/>
</dbReference>
<dbReference type="PROSITE" id="PS00659">
    <property type="entry name" value="GLYCOSYL_HYDROL_F5"/>
    <property type="match status" value="1"/>
</dbReference>
<dbReference type="GO" id="GO:0000272">
    <property type="term" value="P:polysaccharide catabolic process"/>
    <property type="evidence" value="ECO:0007669"/>
    <property type="project" value="InterPro"/>
</dbReference>
<evidence type="ECO:0000256" key="1">
    <source>
        <dbReference type="ARBA" id="ARBA00005641"/>
    </source>
</evidence>
<feature type="domain" description="Glycoside hydrolase family 5" evidence="5">
    <location>
        <begin position="178"/>
        <end position="382"/>
    </location>
</feature>
<dbReference type="InterPro" id="IPR029055">
    <property type="entry name" value="Ntn_hydrolases_N"/>
</dbReference>
<comment type="similarity">
    <text evidence="1">Belongs to the glycosyl hydrolase 5 (cellulase A) family.</text>
</comment>
<feature type="transmembrane region" description="Helical" evidence="4">
    <location>
        <begin position="781"/>
        <end position="801"/>
    </location>
</feature>
<dbReference type="InterPro" id="IPR001547">
    <property type="entry name" value="Glyco_hydro_5"/>
</dbReference>
<dbReference type="GO" id="GO:0050295">
    <property type="term" value="F:steryl-beta-glucosidase activity"/>
    <property type="evidence" value="ECO:0007669"/>
    <property type="project" value="TreeGrafter"/>
</dbReference>
<dbReference type="InterPro" id="IPR041036">
    <property type="entry name" value="GH5_C"/>
</dbReference>
<dbReference type="Proteomes" id="UP000310685">
    <property type="component" value="Unassembled WGS sequence"/>
</dbReference>
<dbReference type="Gene3D" id="3.20.20.80">
    <property type="entry name" value="Glycosidases"/>
    <property type="match status" value="2"/>
</dbReference>
<sequence>MESQLALTGKDYTLIVSDTNAAMSIIRMKDDEDKMKQLGEHLVMAYNGEAGDTIQFAEYVERNLRLHSLRHDIELQPKASASWIRRQLADSLRSRKPYAVNLLLGGWDVPKGTPELYWIDYLGTLAHVPYACHGYADAKSGTLVDQHHRNCYPRGVNLSGGSKLPSNQSATNHEDFYNWKAVSFVNKPFPIENAEYHLNKLKNAGMTFIRLIVTWEALEHSGCGIYDYEYMDYLATLCSLMEKHGFKIVIDAHQDIWSRMTGGSGAPGWTVELAGYDVRALDDTAAAYLYPIRSQKGPNWSAQPGDGLEHGVWPSGYQKNSAATLSTLFWGGSTFAPSFVIDGKNIQDILQEAYLNAFAELSKRIESPAIVAFELMNEPHRGYIELDNFECWNYNTDLHIAHMPTPVQGMALAMGHAVTVDYYTRTFPFPTRKSGVRKISPVRKAYKNDAVCPWLREGVWAYSTDKSKPVVLRQDYFKKHPLTGKTVEWYHDFYMPFAKKFYEKCANGRWCVVEPIPNEFFPNIPAEEQPKKLIASPHWYDLNALFKKEGTWWSVNVQGLARGMMIWNALYIGYGGLKKNYAKQIGRLVHEAKKNLGDVPVFFGETGIPMDLNDGEGQKKGMWKYHEWSLDALICALEKHATSFTLWNYNPDNINDGGDVWNGENFSLFSKDAIKGDDSVTDGLRIPEVWIRPYASKVSGEPLEMAYNRGEKKYTLRMRPREGVSEIFIPASFFDAVEVVIDGGSYEYVKSDQTVYWKTESSNDVVEMSIKNPKHKVPETFFSMYGPLIASLLFMLAAVVARNHIQPVLLALKEQQQ</sequence>
<keyword evidence="4" id="KW-0472">Membrane</keyword>
<organism evidence="7 8">
    <name type="scientific">Wallemia mellicola</name>
    <dbReference type="NCBI Taxonomy" id="1708541"/>
    <lineage>
        <taxon>Eukaryota</taxon>
        <taxon>Fungi</taxon>
        <taxon>Dikarya</taxon>
        <taxon>Basidiomycota</taxon>
        <taxon>Wallemiomycotina</taxon>
        <taxon>Wallemiomycetes</taxon>
        <taxon>Wallemiales</taxon>
        <taxon>Wallemiaceae</taxon>
        <taxon>Wallemia</taxon>
    </lineage>
</organism>
<evidence type="ECO:0000313" key="8">
    <source>
        <dbReference type="Proteomes" id="UP000310685"/>
    </source>
</evidence>
<feature type="domain" description="Glycoside hydrolase family 5 C-terminal" evidence="6">
    <location>
        <begin position="692"/>
        <end position="765"/>
    </location>
</feature>
<dbReference type="SUPFAM" id="SSF56235">
    <property type="entry name" value="N-terminal nucleophile aminohydrolases (Ntn hydrolases)"/>
    <property type="match status" value="1"/>
</dbReference>
<keyword evidence="4" id="KW-1133">Transmembrane helix</keyword>
<dbReference type="GO" id="GO:1904462">
    <property type="term" value="P:ergosteryl 3-beta-D-glucoside catabolic process"/>
    <property type="evidence" value="ECO:0007669"/>
    <property type="project" value="TreeGrafter"/>
</dbReference>
<dbReference type="InterPro" id="IPR017853">
    <property type="entry name" value="GH"/>
</dbReference>
<dbReference type="GO" id="GO:0005839">
    <property type="term" value="C:proteasome core complex"/>
    <property type="evidence" value="ECO:0007669"/>
    <property type="project" value="InterPro"/>
</dbReference>
<dbReference type="Gene3D" id="3.60.20.10">
    <property type="entry name" value="Glutamine Phosphoribosylpyrophosphate, subunit 1, domain 1"/>
    <property type="match status" value="1"/>
</dbReference>
<evidence type="ECO:0000256" key="3">
    <source>
        <dbReference type="ARBA" id="ARBA00023295"/>
    </source>
</evidence>
<dbReference type="PANTHER" id="PTHR31308">
    <property type="match status" value="1"/>
</dbReference>
<dbReference type="EMBL" id="SPRC01000004">
    <property type="protein sequence ID" value="TIB81936.1"/>
    <property type="molecule type" value="Genomic_DNA"/>
</dbReference>
<dbReference type="AlphaFoldDB" id="A0A4T0MHM3"/>
<dbReference type="Gene3D" id="2.60.40.1180">
    <property type="entry name" value="Golgi alpha-mannosidase II"/>
    <property type="match status" value="1"/>
</dbReference>
<proteinExistence type="inferred from homology"/>
<gene>
    <name evidence="7" type="ORF">E3Q22_00614</name>
</gene>
<evidence type="ECO:0000259" key="5">
    <source>
        <dbReference type="Pfam" id="PF00150"/>
    </source>
</evidence>
<dbReference type="Pfam" id="PF00150">
    <property type="entry name" value="Cellulase"/>
    <property type="match status" value="1"/>
</dbReference>
<dbReference type="InterPro" id="IPR013780">
    <property type="entry name" value="Glyco_hydro_b"/>
</dbReference>
<dbReference type="Pfam" id="PF18564">
    <property type="entry name" value="Glyco_hydro_5_C"/>
    <property type="match status" value="1"/>
</dbReference>
<protein>
    <submittedName>
        <fullName evidence="7">Glycoside hydrolase</fullName>
    </submittedName>
</protein>
<evidence type="ECO:0000313" key="7">
    <source>
        <dbReference type="EMBL" id="TIB81936.1"/>
    </source>
</evidence>
<evidence type="ECO:0000256" key="4">
    <source>
        <dbReference type="SAM" id="Phobius"/>
    </source>
</evidence>
<accession>A0A4T0MHM3</accession>
<keyword evidence="4" id="KW-0812">Transmembrane</keyword>
<dbReference type="InterPro" id="IPR018087">
    <property type="entry name" value="Glyco_hydro_5_CS"/>
</dbReference>